<name>A0AAD2B9S2_9RALS</name>
<feature type="transmembrane region" description="Helical" evidence="1">
    <location>
        <begin position="7"/>
        <end position="27"/>
    </location>
</feature>
<dbReference type="RefSeq" id="WP_316871497.1">
    <property type="nucleotide sequence ID" value="NZ_CATWAF010000007.1"/>
</dbReference>
<feature type="transmembrane region" description="Helical" evidence="1">
    <location>
        <begin position="33"/>
        <end position="53"/>
    </location>
</feature>
<dbReference type="AlphaFoldDB" id="A0AAD2B9S2"/>
<evidence type="ECO:0000313" key="3">
    <source>
        <dbReference type="Proteomes" id="UP001189915"/>
    </source>
</evidence>
<sequence length="93" mass="10333">MTPKQEHYVAMAALLLAMGACGLLGYVTQSRFFILPALVAGIAYAVWNLTFACRKCGTPYLYESKGILVAPTIFPKQCRKCGWPTNQRFDPKD</sequence>
<evidence type="ECO:0000256" key="1">
    <source>
        <dbReference type="SAM" id="Phobius"/>
    </source>
</evidence>
<dbReference type="Proteomes" id="UP001189915">
    <property type="component" value="Unassembled WGS sequence"/>
</dbReference>
<dbReference type="EMBL" id="CATWAF010000007">
    <property type="protein sequence ID" value="CAJ0705462.1"/>
    <property type="molecule type" value="Genomic_DNA"/>
</dbReference>
<protein>
    <recommendedName>
        <fullName evidence="4">Transmembrane protein</fullName>
    </recommendedName>
</protein>
<dbReference type="PROSITE" id="PS51257">
    <property type="entry name" value="PROKAR_LIPOPROTEIN"/>
    <property type="match status" value="1"/>
</dbReference>
<accession>A0AAD2B9S2</accession>
<evidence type="ECO:0008006" key="4">
    <source>
        <dbReference type="Google" id="ProtNLM"/>
    </source>
</evidence>
<reference evidence="2 3" key="1">
    <citation type="submission" date="2023-07" db="EMBL/GenBank/DDBJ databases">
        <authorList>
            <person name="Peeters C."/>
        </authorList>
    </citation>
    <scope>NUCLEOTIDE SEQUENCE [LARGE SCALE GENOMIC DNA]</scope>
    <source>
        <strain evidence="2 3">LMG 18091</strain>
    </source>
</reference>
<keyword evidence="1" id="KW-1133">Transmembrane helix</keyword>
<evidence type="ECO:0000313" key="2">
    <source>
        <dbReference type="EMBL" id="CAJ0705462.1"/>
    </source>
</evidence>
<proteinExistence type="predicted"/>
<comment type="caution">
    <text evidence="2">The sequence shown here is derived from an EMBL/GenBank/DDBJ whole genome shotgun (WGS) entry which is preliminary data.</text>
</comment>
<keyword evidence="3" id="KW-1185">Reference proteome</keyword>
<keyword evidence="1" id="KW-0812">Transmembrane</keyword>
<keyword evidence="1" id="KW-0472">Membrane</keyword>
<organism evidence="2 3">
    <name type="scientific">Ralstonia wenshanensis</name>
    <dbReference type="NCBI Taxonomy" id="2842456"/>
    <lineage>
        <taxon>Bacteria</taxon>
        <taxon>Pseudomonadati</taxon>
        <taxon>Pseudomonadota</taxon>
        <taxon>Betaproteobacteria</taxon>
        <taxon>Burkholderiales</taxon>
        <taxon>Burkholderiaceae</taxon>
        <taxon>Ralstonia</taxon>
    </lineage>
</organism>
<gene>
    <name evidence="2" type="ORF">LMG18091_04445</name>
</gene>